<comment type="caution">
    <text evidence="2">The sequence shown here is derived from an EMBL/GenBank/DDBJ whole genome shotgun (WGS) entry which is preliminary data.</text>
</comment>
<evidence type="ECO:0000313" key="2">
    <source>
        <dbReference type="EMBL" id="RDB20774.1"/>
    </source>
</evidence>
<dbReference type="GO" id="GO:0061928">
    <property type="term" value="F:glutathione specific gamma-glutamylcyclotransferase activity"/>
    <property type="evidence" value="ECO:0007669"/>
    <property type="project" value="InterPro"/>
</dbReference>
<dbReference type="Pfam" id="PF04752">
    <property type="entry name" value="ChaC"/>
    <property type="match status" value="1"/>
</dbReference>
<evidence type="ECO:0000256" key="1">
    <source>
        <dbReference type="ARBA" id="ARBA00023239"/>
    </source>
</evidence>
<keyword evidence="3" id="KW-1185">Reference proteome</keyword>
<evidence type="ECO:0000313" key="3">
    <source>
        <dbReference type="Proteomes" id="UP000076154"/>
    </source>
</evidence>
<reference evidence="2" key="1">
    <citation type="submission" date="2018-04" db="EMBL/GenBank/DDBJ databases">
        <title>Whole genome sequencing of Hypsizygus marmoreus.</title>
        <authorList>
            <person name="Choi I.-G."/>
            <person name="Min B."/>
            <person name="Kim J.-G."/>
            <person name="Kim S."/>
            <person name="Oh Y.-L."/>
            <person name="Kong W.-S."/>
            <person name="Park H."/>
            <person name="Jeong J."/>
            <person name="Song E.-S."/>
        </authorList>
    </citation>
    <scope>NUCLEOTIDE SEQUENCE [LARGE SCALE GENOMIC DNA]</scope>
    <source>
        <strain evidence="2">51987-8</strain>
    </source>
</reference>
<keyword evidence="1" id="KW-0456">Lyase</keyword>
<dbReference type="AlphaFoldDB" id="A0A369JN01"/>
<proteinExistence type="predicted"/>
<organism evidence="2 3">
    <name type="scientific">Hypsizygus marmoreus</name>
    <name type="common">White beech mushroom</name>
    <name type="synonym">Agaricus marmoreus</name>
    <dbReference type="NCBI Taxonomy" id="39966"/>
    <lineage>
        <taxon>Eukaryota</taxon>
        <taxon>Fungi</taxon>
        <taxon>Dikarya</taxon>
        <taxon>Basidiomycota</taxon>
        <taxon>Agaricomycotina</taxon>
        <taxon>Agaricomycetes</taxon>
        <taxon>Agaricomycetidae</taxon>
        <taxon>Agaricales</taxon>
        <taxon>Tricholomatineae</taxon>
        <taxon>Lyophyllaceae</taxon>
        <taxon>Hypsizygus</taxon>
    </lineage>
</organism>
<dbReference type="GO" id="GO:0006751">
    <property type="term" value="P:glutathione catabolic process"/>
    <property type="evidence" value="ECO:0007669"/>
    <property type="project" value="InterPro"/>
</dbReference>
<dbReference type="EMBL" id="LUEZ02000058">
    <property type="protein sequence ID" value="RDB20774.1"/>
    <property type="molecule type" value="Genomic_DNA"/>
</dbReference>
<dbReference type="OrthoDB" id="5894at2759"/>
<dbReference type="InterPro" id="IPR006840">
    <property type="entry name" value="ChaC"/>
</dbReference>
<name>A0A369JN01_HYPMA</name>
<dbReference type="Proteomes" id="UP000076154">
    <property type="component" value="Unassembled WGS sequence"/>
</dbReference>
<dbReference type="GO" id="GO:0016740">
    <property type="term" value="F:transferase activity"/>
    <property type="evidence" value="ECO:0007669"/>
    <property type="project" value="UniProtKB-KW"/>
</dbReference>
<dbReference type="STRING" id="39966.A0A369JN01"/>
<dbReference type="InParanoid" id="A0A369JN01"/>
<accession>A0A369JN01</accession>
<gene>
    <name evidence="2" type="primary">chac2</name>
    <name evidence="2" type="ORF">Hypma_012294</name>
</gene>
<sequence>MSPRVINTLLKCYGGRNDNPSFIGSEPLDVLAERKSFGPSGHNKEYLYNLVAVVRDLSPNLYDSHLYAFDISL</sequence>
<protein>
    <submittedName>
        <fullName evidence="2">Glutathione-specific gamma-glutamylcyclotransferase 2</fullName>
    </submittedName>
</protein>